<comment type="caution">
    <text evidence="1">The sequence shown here is derived from an EMBL/GenBank/DDBJ whole genome shotgun (WGS) entry which is preliminary data.</text>
</comment>
<reference evidence="1 2" key="1">
    <citation type="submission" date="2015-08" db="EMBL/GenBank/DDBJ databases">
        <title>Next Generation Sequencing and Analysis of the Genome of Puccinia sorghi L Schw, the Causal Agent of Maize Common Rust.</title>
        <authorList>
            <person name="Rochi L."/>
            <person name="Burguener G."/>
            <person name="Darino M."/>
            <person name="Turjanski A."/>
            <person name="Kreff E."/>
            <person name="Dieguez M.J."/>
            <person name="Sacco F."/>
        </authorList>
    </citation>
    <scope>NUCLEOTIDE SEQUENCE [LARGE SCALE GENOMIC DNA]</scope>
    <source>
        <strain evidence="1 2">RO10H11247</strain>
    </source>
</reference>
<proteinExistence type="predicted"/>
<protein>
    <submittedName>
        <fullName evidence="1">Uncharacterized protein</fullName>
    </submittedName>
</protein>
<organism evidence="1 2">
    <name type="scientific">Puccinia sorghi</name>
    <dbReference type="NCBI Taxonomy" id="27349"/>
    <lineage>
        <taxon>Eukaryota</taxon>
        <taxon>Fungi</taxon>
        <taxon>Dikarya</taxon>
        <taxon>Basidiomycota</taxon>
        <taxon>Pucciniomycotina</taxon>
        <taxon>Pucciniomycetes</taxon>
        <taxon>Pucciniales</taxon>
        <taxon>Pucciniaceae</taxon>
        <taxon>Puccinia</taxon>
    </lineage>
</organism>
<dbReference type="Proteomes" id="UP000037035">
    <property type="component" value="Unassembled WGS sequence"/>
</dbReference>
<gene>
    <name evidence="1" type="ORF">VP01_203g3</name>
</gene>
<dbReference type="EMBL" id="LAVV01006882">
    <property type="protein sequence ID" value="KNZ57915.1"/>
    <property type="molecule type" value="Genomic_DNA"/>
</dbReference>
<evidence type="ECO:0000313" key="1">
    <source>
        <dbReference type="EMBL" id="KNZ57915.1"/>
    </source>
</evidence>
<keyword evidence="2" id="KW-1185">Reference proteome</keyword>
<sequence length="430" mass="50353">MQLYLGELIEAGSIVPSLVTNNSHFVFEKVGVEIKLSEASHKNENRNFMIGAIRLEKNDDERKVEKITLFIFLLCNHIPTGAPSKPAPQGWVVGQIIENLDYFSLIFLRVKLKKARVEEMNLLSSKNVVGMSNGLHLQSVWVACQIPFICCGENACELGWRVLFTSHWHLGWVQVQFIYFFFWDLPQLHMKINEIDWVEDLYDESLHNIYLLAQFMFPSQIDWQHCKRKLLNCLQLTCRNSQEASVVTPTLLKNFFCSVLNGLSIPALLFFHSIILKLFYQRIYFPISSKCELTHSWKRRYFEAFLIGDTLNLVKAQGWGEGISRSKKTVETLIVSWLAMLEPTNKHNNKINYHKNLSYKEKLSKRNIILFFIQKKNIKKHIQIYIYICLSKKKNHIKKHIQIYIYIYMLCTSFSNRRHTGRNSCNTCRS</sequence>
<dbReference type="VEuPathDB" id="FungiDB:VP01_203g3"/>
<accession>A0A0L6VCS6</accession>
<dbReference type="AlphaFoldDB" id="A0A0L6VCS6"/>
<name>A0A0L6VCS6_9BASI</name>
<evidence type="ECO:0000313" key="2">
    <source>
        <dbReference type="Proteomes" id="UP000037035"/>
    </source>
</evidence>